<evidence type="ECO:0000313" key="1">
    <source>
        <dbReference type="EMBL" id="HJD97804.1"/>
    </source>
</evidence>
<sequence length="168" mass="17918">MLRTFIVLLILGLCGFYFYQKQQEEMPPELSAPRTVDESALRALKQSLPAVIFEKDILPAIEQNRKQGLTPGEIDHLLDKLDTIGRALGGNVSAAVEKAAEAIAPDQFPKKSLGEHAADIAGSLIHALGEGLKSCLPALKTMAGELLQALASGISFLLDQTADLIGGK</sequence>
<dbReference type="EMBL" id="DYZA01000185">
    <property type="protein sequence ID" value="HJD97804.1"/>
    <property type="molecule type" value="Genomic_DNA"/>
</dbReference>
<evidence type="ECO:0000313" key="2">
    <source>
        <dbReference type="Proteomes" id="UP000698963"/>
    </source>
</evidence>
<protein>
    <submittedName>
        <fullName evidence="1">Uncharacterized protein</fullName>
    </submittedName>
</protein>
<proteinExistence type="predicted"/>
<dbReference type="Proteomes" id="UP000698963">
    <property type="component" value="Unassembled WGS sequence"/>
</dbReference>
<comment type="caution">
    <text evidence="1">The sequence shown here is derived from an EMBL/GenBank/DDBJ whole genome shotgun (WGS) entry which is preliminary data.</text>
</comment>
<dbReference type="AlphaFoldDB" id="A0A921DRM7"/>
<organism evidence="1 2">
    <name type="scientific">Mailhella massiliensis</name>
    <dbReference type="NCBI Taxonomy" id="1903261"/>
    <lineage>
        <taxon>Bacteria</taxon>
        <taxon>Pseudomonadati</taxon>
        <taxon>Thermodesulfobacteriota</taxon>
        <taxon>Desulfovibrionia</taxon>
        <taxon>Desulfovibrionales</taxon>
        <taxon>Desulfovibrionaceae</taxon>
        <taxon>Mailhella</taxon>
    </lineage>
</organism>
<reference evidence="1" key="1">
    <citation type="journal article" date="2021" name="PeerJ">
        <title>Extensive microbial diversity within the chicken gut microbiome revealed by metagenomics and culture.</title>
        <authorList>
            <person name="Gilroy R."/>
            <person name="Ravi A."/>
            <person name="Getino M."/>
            <person name="Pursley I."/>
            <person name="Horton D.L."/>
            <person name="Alikhan N.F."/>
            <person name="Baker D."/>
            <person name="Gharbi K."/>
            <person name="Hall N."/>
            <person name="Watson M."/>
            <person name="Adriaenssens E.M."/>
            <person name="Foster-Nyarko E."/>
            <person name="Jarju S."/>
            <person name="Secka A."/>
            <person name="Antonio M."/>
            <person name="Oren A."/>
            <person name="Chaudhuri R.R."/>
            <person name="La Ragione R."/>
            <person name="Hildebrand F."/>
            <person name="Pallen M.J."/>
        </authorList>
    </citation>
    <scope>NUCLEOTIDE SEQUENCE</scope>
    <source>
        <strain evidence="1">ChiGjej2B2-19336</strain>
    </source>
</reference>
<name>A0A921DRM7_9BACT</name>
<dbReference type="RefSeq" id="WP_304122850.1">
    <property type="nucleotide sequence ID" value="NZ_DYZA01000185.1"/>
</dbReference>
<accession>A0A921DRM7</accession>
<reference evidence="1" key="2">
    <citation type="submission" date="2021-09" db="EMBL/GenBank/DDBJ databases">
        <authorList>
            <person name="Gilroy R."/>
        </authorList>
    </citation>
    <scope>NUCLEOTIDE SEQUENCE</scope>
    <source>
        <strain evidence="1">ChiGjej2B2-19336</strain>
    </source>
</reference>
<gene>
    <name evidence="1" type="ORF">K8W16_09190</name>
</gene>